<dbReference type="STRING" id="6832.A0A553PKN9"/>
<feature type="region of interest" description="Disordered" evidence="9">
    <location>
        <begin position="1"/>
        <end position="45"/>
    </location>
</feature>
<proteinExistence type="inferred from homology"/>
<evidence type="ECO:0000256" key="9">
    <source>
        <dbReference type="SAM" id="MobiDB-lite"/>
    </source>
</evidence>
<evidence type="ECO:0000313" key="12">
    <source>
        <dbReference type="EMBL" id="TRY78250.1"/>
    </source>
</evidence>
<feature type="region of interest" description="Disordered" evidence="9">
    <location>
        <begin position="203"/>
        <end position="349"/>
    </location>
</feature>
<feature type="region of interest" description="Disordered" evidence="9">
    <location>
        <begin position="910"/>
        <end position="956"/>
    </location>
</feature>
<evidence type="ECO:0000256" key="7">
    <source>
        <dbReference type="RuleBase" id="RU361194"/>
    </source>
</evidence>
<protein>
    <recommendedName>
        <fullName evidence="7">POU domain protein</fullName>
    </recommendedName>
</protein>
<evidence type="ECO:0000259" key="10">
    <source>
        <dbReference type="PROSITE" id="PS50071"/>
    </source>
</evidence>
<dbReference type="InterPro" id="IPR000327">
    <property type="entry name" value="POU_dom"/>
</dbReference>
<feature type="compositionally biased region" description="Low complexity" evidence="9">
    <location>
        <begin position="553"/>
        <end position="564"/>
    </location>
</feature>
<feature type="domain" description="POU-specific" evidence="11">
    <location>
        <begin position="759"/>
        <end position="833"/>
    </location>
</feature>
<name>A0A553PKN9_TIGCA</name>
<dbReference type="AlphaFoldDB" id="A0A553PKN9"/>
<feature type="region of interest" description="Disordered" evidence="9">
    <location>
        <begin position="99"/>
        <end position="141"/>
    </location>
</feature>
<dbReference type="Gene3D" id="1.10.10.60">
    <property type="entry name" value="Homeodomain-like"/>
    <property type="match status" value="1"/>
</dbReference>
<dbReference type="InterPro" id="IPR010982">
    <property type="entry name" value="Lambda_DNA-bd_dom_sf"/>
</dbReference>
<reference evidence="12 13" key="1">
    <citation type="journal article" date="2018" name="Nat. Ecol. Evol.">
        <title>Genomic signatures of mitonuclear coevolution across populations of Tigriopus californicus.</title>
        <authorList>
            <person name="Barreto F.S."/>
            <person name="Watson E.T."/>
            <person name="Lima T.G."/>
            <person name="Willett C.S."/>
            <person name="Edmands S."/>
            <person name="Li W."/>
            <person name="Burton R.S."/>
        </authorList>
    </citation>
    <scope>NUCLEOTIDE SEQUENCE [LARGE SCALE GENOMIC DNA]</scope>
    <source>
        <strain evidence="12 13">San Diego</strain>
    </source>
</reference>
<keyword evidence="7" id="KW-0804">Transcription</keyword>
<feature type="DNA-binding region" description="Homeobox" evidence="5">
    <location>
        <begin position="855"/>
        <end position="914"/>
    </location>
</feature>
<dbReference type="GO" id="GO:0005634">
    <property type="term" value="C:nucleus"/>
    <property type="evidence" value="ECO:0007669"/>
    <property type="project" value="UniProtKB-SubCell"/>
</dbReference>
<dbReference type="GO" id="GO:0030154">
    <property type="term" value="P:cell differentiation"/>
    <property type="evidence" value="ECO:0007669"/>
    <property type="project" value="UniProtKB-ARBA"/>
</dbReference>
<dbReference type="CDD" id="cd00086">
    <property type="entry name" value="homeodomain"/>
    <property type="match status" value="1"/>
</dbReference>
<dbReference type="Proteomes" id="UP000318571">
    <property type="component" value="Chromosome 11"/>
</dbReference>
<dbReference type="GO" id="GO:0001228">
    <property type="term" value="F:DNA-binding transcription activator activity, RNA polymerase II-specific"/>
    <property type="evidence" value="ECO:0007669"/>
    <property type="project" value="UniProtKB-ARBA"/>
</dbReference>
<feature type="compositionally biased region" description="Pro residues" evidence="9">
    <location>
        <begin position="603"/>
        <end position="614"/>
    </location>
</feature>
<feature type="compositionally biased region" description="Basic and acidic residues" evidence="9">
    <location>
        <begin position="327"/>
        <end position="338"/>
    </location>
</feature>
<dbReference type="SUPFAM" id="SSF46689">
    <property type="entry name" value="Homeodomain-like"/>
    <property type="match status" value="1"/>
</dbReference>
<dbReference type="Pfam" id="PF00046">
    <property type="entry name" value="Homeodomain"/>
    <property type="match status" value="1"/>
</dbReference>
<dbReference type="InterPro" id="IPR050255">
    <property type="entry name" value="POU_domain_TF"/>
</dbReference>
<dbReference type="SMART" id="SM00389">
    <property type="entry name" value="HOX"/>
    <property type="match status" value="1"/>
</dbReference>
<dbReference type="PROSITE" id="PS00465">
    <property type="entry name" value="POU_2"/>
    <property type="match status" value="1"/>
</dbReference>
<dbReference type="SMART" id="SM00352">
    <property type="entry name" value="POU"/>
    <property type="match status" value="1"/>
</dbReference>
<evidence type="ECO:0000256" key="5">
    <source>
        <dbReference type="PROSITE-ProRule" id="PRU00108"/>
    </source>
</evidence>
<evidence type="ECO:0000256" key="1">
    <source>
        <dbReference type="ARBA" id="ARBA00004123"/>
    </source>
</evidence>
<comment type="caution">
    <text evidence="12">The sequence shown here is derived from an EMBL/GenBank/DDBJ whole genome shotgun (WGS) entry which is preliminary data.</text>
</comment>
<feature type="compositionally biased region" description="Pro residues" evidence="9">
    <location>
        <begin position="922"/>
        <end position="932"/>
    </location>
</feature>
<feature type="compositionally biased region" description="Basic and acidic residues" evidence="9">
    <location>
        <begin position="108"/>
        <end position="118"/>
    </location>
</feature>
<evidence type="ECO:0000256" key="4">
    <source>
        <dbReference type="ARBA" id="ARBA00023242"/>
    </source>
</evidence>
<dbReference type="PANTHER" id="PTHR11636">
    <property type="entry name" value="POU DOMAIN"/>
    <property type="match status" value="1"/>
</dbReference>
<keyword evidence="8" id="KW-0175">Coiled coil</keyword>
<keyword evidence="2 5" id="KW-0238">DNA-binding</keyword>
<dbReference type="InterPro" id="IPR009057">
    <property type="entry name" value="Homeodomain-like_sf"/>
</dbReference>
<dbReference type="GO" id="GO:0000978">
    <property type="term" value="F:RNA polymerase II cis-regulatory region sequence-specific DNA binding"/>
    <property type="evidence" value="ECO:0007669"/>
    <property type="project" value="TreeGrafter"/>
</dbReference>
<comment type="subcellular location">
    <subcellularLocation>
        <location evidence="1 5 6">Nucleus</location>
    </subcellularLocation>
</comment>
<dbReference type="InterPro" id="IPR017970">
    <property type="entry name" value="Homeobox_CS"/>
</dbReference>
<feature type="region of interest" description="Disordered" evidence="9">
    <location>
        <begin position="409"/>
        <end position="445"/>
    </location>
</feature>
<dbReference type="PRINTS" id="PR00028">
    <property type="entry name" value="POUDOMAIN"/>
</dbReference>
<organism evidence="12 13">
    <name type="scientific">Tigriopus californicus</name>
    <name type="common">Marine copepod</name>
    <dbReference type="NCBI Taxonomy" id="6832"/>
    <lineage>
        <taxon>Eukaryota</taxon>
        <taxon>Metazoa</taxon>
        <taxon>Ecdysozoa</taxon>
        <taxon>Arthropoda</taxon>
        <taxon>Crustacea</taxon>
        <taxon>Multicrustacea</taxon>
        <taxon>Hexanauplia</taxon>
        <taxon>Copepoda</taxon>
        <taxon>Harpacticoida</taxon>
        <taxon>Harpacticidae</taxon>
        <taxon>Tigriopus</taxon>
    </lineage>
</organism>
<dbReference type="PROSITE" id="PS00027">
    <property type="entry name" value="HOMEOBOX_1"/>
    <property type="match status" value="1"/>
</dbReference>
<keyword evidence="13" id="KW-1185">Reference proteome</keyword>
<feature type="compositionally biased region" description="Polar residues" evidence="9">
    <location>
        <begin position="582"/>
        <end position="593"/>
    </location>
</feature>
<accession>A0A553PKN9</accession>
<dbReference type="PROSITE" id="PS00035">
    <property type="entry name" value="POU_1"/>
    <property type="match status" value="1"/>
</dbReference>
<feature type="compositionally biased region" description="Basic and acidic residues" evidence="9">
    <location>
        <begin position="11"/>
        <end position="36"/>
    </location>
</feature>
<dbReference type="InterPro" id="IPR001356">
    <property type="entry name" value="HD"/>
</dbReference>
<evidence type="ECO:0000313" key="13">
    <source>
        <dbReference type="Proteomes" id="UP000318571"/>
    </source>
</evidence>
<dbReference type="InterPro" id="IPR013847">
    <property type="entry name" value="POU"/>
</dbReference>
<evidence type="ECO:0000259" key="11">
    <source>
        <dbReference type="PROSITE" id="PS51179"/>
    </source>
</evidence>
<dbReference type="FunFam" id="1.10.260.40:FF:000001">
    <property type="entry name" value="POU domain protein"/>
    <property type="match status" value="1"/>
</dbReference>
<evidence type="ECO:0000256" key="8">
    <source>
        <dbReference type="SAM" id="Coils"/>
    </source>
</evidence>
<keyword evidence="4 5" id="KW-0539">Nucleus</keyword>
<sequence>MFIPANSNGIEDAKDGTVLKPLDFSKSDNSAKDGQSHKSSLGPEDIVTSTLSFLRSTLTSGLTSNDSHSRGKANNFEEFTKTMENSAILERMTWEKSLIPPMDNLPSMERESIGDSRSETSSPPPYPPMHPQDLPDFNGNGGLAALQPSLLAMQRNLVNPNFLRHFQAATSARSGSLNLGAFPGFQGMNLDANCYSNAKDRVKDEADEGVSPPSSPLSKENTGEGNDGHSQRLEPPHHRIPKSEEELTAEATNQPAEDDLDGKAPTALEPEHLSSEPAASTNMAPFAKTSINKRERNKDGLLAQTGPTDLKNSSEDKNLDQADLEDEQPKLKRSKESHSPPVSIFDVPKGANRYMGTGLPDNLTGFPFFAGKPGLPPHSASSLLKDFHDKDRLMNLFSSGGAALAAVAEMNKTTSRDEHSPSLGDQRRRSKSPPEEKNLPASPPHAVASVQAALAALQAGQMSLNQLSVQLLALGVQSPGLFQTQLAAAAARQLAQQPSSGAPNMPPNMMIPPNNEFQAIQQALQQQQQNIQQHLQNLLMLQQSTNQLNNGASSNGSQNIMSSSRLPNLFGMKPSNLPVPMSNMSDLLPSSNKPGRPLSNRPAPTPPPPLPPLSMAPAGLPNTPVSGVQSPFASLLSGPSPQAQHAMAQAANQLQQIQKKHSQQNKGFSGSPNNLMGLSGNGGQHERNRMGNGSTASMLNASGEPRSQPTKAQLTMPSVLQHQSRFNSNAPGKPGGMGMSLNGQNPFAAQPPRLELPPEESTDLEELEQFAKMFKQKRIKLGYTQGDVGLAMGKMYGNDFSQTTISRFEALNLSFKNMCKLKPLLQKWLEDADSSLNTSSLFCNSLSSADSMGRRRKKRTSIETTVRIALERAFGQNPKPTSEEITYVADSLNMEKEVVRVWFCNRRQKEKRINPPGSGSGPPSPASPPPFGSSPAPMNGGGSFFATPPSFPAGLP</sequence>
<feature type="region of interest" description="Disordered" evidence="9">
    <location>
        <begin position="657"/>
        <end position="745"/>
    </location>
</feature>
<dbReference type="PROSITE" id="PS51179">
    <property type="entry name" value="POU_3"/>
    <property type="match status" value="1"/>
</dbReference>
<comment type="similarity">
    <text evidence="7">Belongs to the POU transcription factor family.</text>
</comment>
<dbReference type="EMBL" id="VCGU01000003">
    <property type="protein sequence ID" value="TRY78250.1"/>
    <property type="molecule type" value="Genomic_DNA"/>
</dbReference>
<gene>
    <name evidence="12" type="ORF">TCAL_04236</name>
</gene>
<evidence type="ECO:0000256" key="6">
    <source>
        <dbReference type="RuleBase" id="RU000682"/>
    </source>
</evidence>
<dbReference type="PANTHER" id="PTHR11636:SF76">
    <property type="entry name" value="PROTEIN NUBBIN"/>
    <property type="match status" value="1"/>
</dbReference>
<dbReference type="Gene3D" id="1.10.260.40">
    <property type="entry name" value="lambda repressor-like DNA-binding domains"/>
    <property type="match status" value="1"/>
</dbReference>
<dbReference type="Pfam" id="PF00157">
    <property type="entry name" value="Pou"/>
    <property type="match status" value="1"/>
</dbReference>
<keyword evidence="3 5" id="KW-0371">Homeobox</keyword>
<dbReference type="PROSITE" id="PS50071">
    <property type="entry name" value="HOMEOBOX_2"/>
    <property type="match status" value="1"/>
</dbReference>
<dbReference type="SUPFAM" id="SSF47413">
    <property type="entry name" value="lambda repressor-like DNA-binding domains"/>
    <property type="match status" value="1"/>
</dbReference>
<feature type="compositionally biased region" description="Polar residues" evidence="9">
    <location>
        <begin position="667"/>
        <end position="676"/>
    </location>
</feature>
<feature type="compositionally biased region" description="Polar residues" evidence="9">
    <location>
        <begin position="691"/>
        <end position="730"/>
    </location>
</feature>
<evidence type="ECO:0000256" key="2">
    <source>
        <dbReference type="ARBA" id="ARBA00023125"/>
    </source>
</evidence>
<feature type="coiled-coil region" evidence="8">
    <location>
        <begin position="517"/>
        <end position="544"/>
    </location>
</feature>
<evidence type="ECO:0000256" key="3">
    <source>
        <dbReference type="ARBA" id="ARBA00023155"/>
    </source>
</evidence>
<feature type="compositionally biased region" description="Basic and acidic residues" evidence="9">
    <location>
        <begin position="226"/>
        <end position="245"/>
    </location>
</feature>
<feature type="region of interest" description="Disordered" evidence="9">
    <location>
        <begin position="549"/>
        <end position="626"/>
    </location>
</feature>
<feature type="domain" description="Homeobox" evidence="10">
    <location>
        <begin position="853"/>
        <end position="913"/>
    </location>
</feature>